<evidence type="ECO:0000313" key="6">
    <source>
        <dbReference type="Proteomes" id="UP000663864"/>
    </source>
</evidence>
<feature type="domain" description="Disease resistance R13L4/SHOC-2-like LRR" evidence="3">
    <location>
        <begin position="89"/>
        <end position="215"/>
    </location>
</feature>
<dbReference type="InterPro" id="IPR003591">
    <property type="entry name" value="Leu-rich_rpt_typical-subtyp"/>
</dbReference>
<dbReference type="PANTHER" id="PTHR48051">
    <property type="match status" value="1"/>
</dbReference>
<dbReference type="Proteomes" id="UP000663836">
    <property type="component" value="Unassembled WGS sequence"/>
</dbReference>
<evidence type="ECO:0000313" key="5">
    <source>
        <dbReference type="EMBL" id="CAF3930669.1"/>
    </source>
</evidence>
<organism evidence="4 6">
    <name type="scientific">Rotaria sordida</name>
    <dbReference type="NCBI Taxonomy" id="392033"/>
    <lineage>
        <taxon>Eukaryota</taxon>
        <taxon>Metazoa</taxon>
        <taxon>Spiralia</taxon>
        <taxon>Gnathifera</taxon>
        <taxon>Rotifera</taxon>
        <taxon>Eurotatoria</taxon>
        <taxon>Bdelloidea</taxon>
        <taxon>Philodinida</taxon>
        <taxon>Philodinidae</taxon>
        <taxon>Rotaria</taxon>
    </lineage>
</organism>
<evidence type="ECO:0000256" key="1">
    <source>
        <dbReference type="ARBA" id="ARBA00022614"/>
    </source>
</evidence>
<dbReference type="EMBL" id="CAJNOT010000033">
    <property type="protein sequence ID" value="CAF0789089.1"/>
    <property type="molecule type" value="Genomic_DNA"/>
</dbReference>
<dbReference type="Gene3D" id="3.80.10.10">
    <property type="entry name" value="Ribonuclease Inhibitor"/>
    <property type="match status" value="1"/>
</dbReference>
<dbReference type="Proteomes" id="UP000663864">
    <property type="component" value="Unassembled WGS sequence"/>
</dbReference>
<name>A0A813RTD1_9BILA</name>
<comment type="caution">
    <text evidence="4">The sequence shown here is derived from an EMBL/GenBank/DDBJ whole genome shotgun (WGS) entry which is preliminary data.</text>
</comment>
<dbReference type="EMBL" id="CAJOBD010003134">
    <property type="protein sequence ID" value="CAF3930669.1"/>
    <property type="molecule type" value="Genomic_DNA"/>
</dbReference>
<dbReference type="SUPFAM" id="SSF52058">
    <property type="entry name" value="L domain-like"/>
    <property type="match status" value="1"/>
</dbReference>
<accession>A0A813RTD1</accession>
<dbReference type="PANTHER" id="PTHR48051:SF1">
    <property type="entry name" value="RAS SUPPRESSOR PROTEIN 1"/>
    <property type="match status" value="1"/>
</dbReference>
<dbReference type="AlphaFoldDB" id="A0A813RTD1"/>
<dbReference type="SMART" id="SM00369">
    <property type="entry name" value="LRR_TYP"/>
    <property type="match status" value="4"/>
</dbReference>
<keyword evidence="2" id="KW-0677">Repeat</keyword>
<dbReference type="Pfam" id="PF23598">
    <property type="entry name" value="LRR_14"/>
    <property type="match status" value="1"/>
</dbReference>
<dbReference type="InterPro" id="IPR001611">
    <property type="entry name" value="Leu-rich_rpt"/>
</dbReference>
<keyword evidence="1" id="KW-0433">Leucine-rich repeat</keyword>
<proteinExistence type="predicted"/>
<gene>
    <name evidence="5" type="ORF">JBS370_LOCUS22439</name>
    <name evidence="4" type="ORF">ZHD862_LOCUS1808</name>
</gene>
<dbReference type="InterPro" id="IPR032675">
    <property type="entry name" value="LRR_dom_sf"/>
</dbReference>
<dbReference type="GO" id="GO:0005737">
    <property type="term" value="C:cytoplasm"/>
    <property type="evidence" value="ECO:0007669"/>
    <property type="project" value="TreeGrafter"/>
</dbReference>
<evidence type="ECO:0000259" key="3">
    <source>
        <dbReference type="Pfam" id="PF23598"/>
    </source>
</evidence>
<dbReference type="InterPro" id="IPR050216">
    <property type="entry name" value="LRR_domain-containing"/>
</dbReference>
<evidence type="ECO:0000313" key="4">
    <source>
        <dbReference type="EMBL" id="CAF0789089.1"/>
    </source>
</evidence>
<dbReference type="PROSITE" id="PS51450">
    <property type="entry name" value="LRR"/>
    <property type="match status" value="1"/>
</dbReference>
<protein>
    <recommendedName>
        <fullName evidence="3">Disease resistance R13L4/SHOC-2-like LRR domain-containing protein</fullName>
    </recommendedName>
</protein>
<evidence type="ECO:0000256" key="2">
    <source>
        <dbReference type="ARBA" id="ARBA00022737"/>
    </source>
</evidence>
<reference evidence="4" key="1">
    <citation type="submission" date="2021-02" db="EMBL/GenBank/DDBJ databases">
        <authorList>
            <person name="Nowell W R."/>
        </authorList>
    </citation>
    <scope>NUCLEOTIDE SEQUENCE</scope>
</reference>
<sequence>MFENDENVIKSFLFDIPLNRSKDFSKTYGLKYENGNIHRLNIVNQKVIPSTIFCLKYLKRLYIQNTCLYCCNCQQMNLIEYFPPSLTELSIKNTKITHLSESLGKLIHLQTLKLSNVGLTSLPNSIGNLSSLNMLYLPYNNLTSLPITIKKLQLLQQITLKNNSYLHSVEQLNGLESLEILDARHCSIENLPRNLPQLIDLYMSNNNLKNLNGIQTLGYRTNSKKSFYFDMNHIRSVSPLIRNVRNLYLLKLNDNELETLPPYISDIRSLRILYIDKKF</sequence>
<dbReference type="InterPro" id="IPR055414">
    <property type="entry name" value="LRR_R13L4/SHOC2-like"/>
</dbReference>